<dbReference type="PRINTS" id="PR01415">
    <property type="entry name" value="ANKYRIN"/>
</dbReference>
<feature type="repeat" description="ANK" evidence="9">
    <location>
        <begin position="597"/>
        <end position="629"/>
    </location>
</feature>
<feature type="repeat" description="ANK" evidence="9">
    <location>
        <begin position="404"/>
        <end position="436"/>
    </location>
</feature>
<proteinExistence type="predicted"/>
<feature type="repeat" description="ANK" evidence="9">
    <location>
        <begin position="107"/>
        <end position="139"/>
    </location>
</feature>
<keyword evidence="3" id="KW-0963">Cytoplasm</keyword>
<dbReference type="PROSITE" id="PS50017">
    <property type="entry name" value="DEATH_DOMAIN"/>
    <property type="match status" value="1"/>
</dbReference>
<feature type="repeat" description="ANK" evidence="9">
    <location>
        <begin position="470"/>
        <end position="502"/>
    </location>
</feature>
<feature type="repeat" description="ANK" evidence="9">
    <location>
        <begin position="140"/>
        <end position="164"/>
    </location>
</feature>
<feature type="repeat" description="ANK" evidence="9">
    <location>
        <begin position="630"/>
        <end position="662"/>
    </location>
</feature>
<feature type="repeat" description="ANK" evidence="9">
    <location>
        <begin position="371"/>
        <end position="403"/>
    </location>
</feature>
<feature type="repeat" description="ANK" evidence="9">
    <location>
        <begin position="74"/>
        <end position="106"/>
    </location>
</feature>
<evidence type="ECO:0000256" key="2">
    <source>
        <dbReference type="ARBA" id="ARBA00004370"/>
    </source>
</evidence>
<dbReference type="PROSITE" id="PS51145">
    <property type="entry name" value="ZU5"/>
    <property type="match status" value="2"/>
</dbReference>
<dbReference type="Pfam" id="PF00531">
    <property type="entry name" value="Death"/>
    <property type="match status" value="1"/>
</dbReference>
<dbReference type="PROSITE" id="PS50297">
    <property type="entry name" value="ANK_REP_REGION"/>
    <property type="match status" value="17"/>
</dbReference>
<dbReference type="Gene3D" id="2.60.220.30">
    <property type="match status" value="2"/>
</dbReference>
<evidence type="ECO:0000256" key="7">
    <source>
        <dbReference type="ARBA" id="ARBA00023136"/>
    </source>
</evidence>
<keyword evidence="8" id="KW-0206">Cytoskeleton</keyword>
<evidence type="ECO:0000259" key="11">
    <source>
        <dbReference type="PROSITE" id="PS51145"/>
    </source>
</evidence>
<dbReference type="SUPFAM" id="SSF48403">
    <property type="entry name" value="Ankyrin repeat"/>
    <property type="match status" value="3"/>
</dbReference>
<evidence type="ECO:0000259" key="10">
    <source>
        <dbReference type="PROSITE" id="PS50017"/>
    </source>
</evidence>
<dbReference type="Proteomes" id="UP000694701">
    <property type="component" value="Unplaced"/>
</dbReference>
<dbReference type="FunFam" id="1.25.40.20:FF:000001">
    <property type="entry name" value="Ankyrin-2 isoform 2"/>
    <property type="match status" value="1"/>
</dbReference>
<dbReference type="Pfam" id="PF13637">
    <property type="entry name" value="Ank_4"/>
    <property type="match status" value="2"/>
</dbReference>
<feature type="repeat" description="ANK" evidence="9">
    <location>
        <begin position="503"/>
        <end position="535"/>
    </location>
</feature>
<dbReference type="GO" id="GO:0016020">
    <property type="term" value="C:membrane"/>
    <property type="evidence" value="ECO:0007669"/>
    <property type="project" value="UniProtKB-SubCell"/>
</dbReference>
<dbReference type="Gene3D" id="2.60.40.2660">
    <property type="match status" value="1"/>
</dbReference>
<dbReference type="InterPro" id="IPR040745">
    <property type="entry name" value="Ankyrin_UPA"/>
</dbReference>
<feature type="repeat" description="ANK" evidence="9">
    <location>
        <begin position="239"/>
        <end position="271"/>
    </location>
</feature>
<dbReference type="SMART" id="SM00248">
    <property type="entry name" value="ANK"/>
    <property type="match status" value="19"/>
</dbReference>
<dbReference type="Gene3D" id="1.25.40.20">
    <property type="entry name" value="Ankyrin repeat-containing domain"/>
    <property type="match status" value="4"/>
</dbReference>
<evidence type="ECO:0000256" key="5">
    <source>
        <dbReference type="ARBA" id="ARBA00022737"/>
    </source>
</evidence>
<evidence type="ECO:0000256" key="9">
    <source>
        <dbReference type="PROSITE-ProRule" id="PRU00023"/>
    </source>
</evidence>
<dbReference type="PROSITE" id="PS50088">
    <property type="entry name" value="ANK_REPEAT"/>
    <property type="match status" value="17"/>
</dbReference>
<reference evidence="12" key="1">
    <citation type="submission" date="2025-08" db="UniProtKB">
        <authorList>
            <consortium name="Ensembl"/>
        </authorList>
    </citation>
    <scope>IDENTIFICATION</scope>
</reference>
<evidence type="ECO:0000256" key="4">
    <source>
        <dbReference type="ARBA" id="ARBA00022553"/>
    </source>
</evidence>
<accession>A0A8C2KAK9</accession>
<dbReference type="Ensembl" id="ENSCCRT00020116278.1">
    <property type="protein sequence ID" value="ENSCCRP00020106448.1"/>
    <property type="gene ID" value="ENSCCRG00020042139.1"/>
</dbReference>
<dbReference type="InterPro" id="IPR000488">
    <property type="entry name" value="Death_dom"/>
</dbReference>
<dbReference type="InterPro" id="IPR000906">
    <property type="entry name" value="ZU5_dom"/>
</dbReference>
<feature type="repeat" description="ANK" evidence="9">
    <location>
        <begin position="305"/>
        <end position="337"/>
    </location>
</feature>
<protein>
    <submittedName>
        <fullName evidence="12">Ankyrin 1, erythrocytic b</fullName>
    </submittedName>
</protein>
<evidence type="ECO:0000313" key="13">
    <source>
        <dbReference type="Proteomes" id="UP000694701"/>
    </source>
</evidence>
<feature type="repeat" description="ANK" evidence="9">
    <location>
        <begin position="338"/>
        <end position="370"/>
    </location>
</feature>
<comment type="subcellular location">
    <subcellularLocation>
        <location evidence="1">Cytoplasm</location>
        <location evidence="1">Cytoskeleton</location>
    </subcellularLocation>
    <subcellularLocation>
        <location evidence="2">Membrane</location>
    </subcellularLocation>
</comment>
<dbReference type="InterPro" id="IPR036770">
    <property type="entry name" value="Ankyrin_rpt-contain_sf"/>
</dbReference>
<dbReference type="GO" id="GO:0007165">
    <property type="term" value="P:signal transduction"/>
    <property type="evidence" value="ECO:0007669"/>
    <property type="project" value="InterPro"/>
</dbReference>
<evidence type="ECO:0000256" key="8">
    <source>
        <dbReference type="ARBA" id="ARBA00023212"/>
    </source>
</evidence>
<dbReference type="InterPro" id="IPR051165">
    <property type="entry name" value="Multifunctional_ANK_Repeat"/>
</dbReference>
<dbReference type="GO" id="GO:0005856">
    <property type="term" value="C:cytoskeleton"/>
    <property type="evidence" value="ECO:0007669"/>
    <property type="project" value="UniProtKB-SubCell"/>
</dbReference>
<evidence type="ECO:0000256" key="1">
    <source>
        <dbReference type="ARBA" id="ARBA00004245"/>
    </source>
</evidence>
<evidence type="ECO:0000256" key="6">
    <source>
        <dbReference type="ARBA" id="ARBA00023043"/>
    </source>
</evidence>
<dbReference type="Pfam" id="PF00791">
    <property type="entry name" value="ZU5"/>
    <property type="match status" value="2"/>
</dbReference>
<dbReference type="Gene3D" id="1.10.533.10">
    <property type="entry name" value="Death Domain, Fas"/>
    <property type="match status" value="1"/>
</dbReference>
<keyword evidence="4" id="KW-0597">Phosphoprotein</keyword>
<dbReference type="Pfam" id="PF17809">
    <property type="entry name" value="UPA_2"/>
    <property type="match status" value="1"/>
</dbReference>
<organism evidence="12 13">
    <name type="scientific">Cyprinus carpio</name>
    <name type="common">Common carp</name>
    <dbReference type="NCBI Taxonomy" id="7962"/>
    <lineage>
        <taxon>Eukaryota</taxon>
        <taxon>Metazoa</taxon>
        <taxon>Chordata</taxon>
        <taxon>Craniata</taxon>
        <taxon>Vertebrata</taxon>
        <taxon>Euteleostomi</taxon>
        <taxon>Actinopterygii</taxon>
        <taxon>Neopterygii</taxon>
        <taxon>Teleostei</taxon>
        <taxon>Ostariophysi</taxon>
        <taxon>Cypriniformes</taxon>
        <taxon>Cyprinidae</taxon>
        <taxon>Cyprininae</taxon>
        <taxon>Cyprinus</taxon>
    </lineage>
</organism>
<dbReference type="FunFam" id="2.60.40.2660:FF:000002">
    <property type="entry name" value="Ankyrin-1 isoform B"/>
    <property type="match status" value="1"/>
</dbReference>
<name>A0A8C2KAK9_CYPCA</name>
<feature type="repeat" description="ANK" evidence="9">
    <location>
        <begin position="206"/>
        <end position="238"/>
    </location>
</feature>
<feature type="repeat" description="ANK" evidence="9">
    <location>
        <begin position="41"/>
        <end position="73"/>
    </location>
</feature>
<dbReference type="SMART" id="SM00005">
    <property type="entry name" value="DEATH"/>
    <property type="match status" value="1"/>
</dbReference>
<dbReference type="FunFam" id="2.60.220.30:FF:000002">
    <property type="entry name" value="Ankyrin-3 isoform 2"/>
    <property type="match status" value="1"/>
</dbReference>
<feature type="repeat" description="ANK" evidence="9">
    <location>
        <begin position="272"/>
        <end position="304"/>
    </location>
</feature>
<dbReference type="PANTHER" id="PTHR24123">
    <property type="entry name" value="ANKYRIN REPEAT-CONTAINING"/>
    <property type="match status" value="1"/>
</dbReference>
<dbReference type="Pfam" id="PF00023">
    <property type="entry name" value="Ank"/>
    <property type="match status" value="1"/>
</dbReference>
<dbReference type="Pfam" id="PF12796">
    <property type="entry name" value="Ank_2"/>
    <property type="match status" value="5"/>
</dbReference>
<dbReference type="SMART" id="SM00218">
    <property type="entry name" value="ZU5"/>
    <property type="match status" value="1"/>
</dbReference>
<keyword evidence="5" id="KW-0677">Repeat</keyword>
<dbReference type="FunFam" id="1.25.40.20:FF:000002">
    <property type="entry name" value="Ankyrin-2 isoform 2"/>
    <property type="match status" value="1"/>
</dbReference>
<dbReference type="PANTHER" id="PTHR24123:SF71">
    <property type="entry name" value="ANKYRIN 1, ERYTHROCYTIC A ISOFORM X1"/>
    <property type="match status" value="1"/>
</dbReference>
<dbReference type="InterPro" id="IPR002110">
    <property type="entry name" value="Ankyrin_rpt"/>
</dbReference>
<feature type="repeat" description="ANK" evidence="9">
    <location>
        <begin position="437"/>
        <end position="469"/>
    </location>
</feature>
<feature type="domain" description="ZU5" evidence="11">
    <location>
        <begin position="786"/>
        <end position="941"/>
    </location>
</feature>
<sequence>MKKNSFADTSTSFLRAARSGNLEKALDHIKNGININIANQNGLNGLHLASKEGHVKMVLELLHNGIDLETTTKKGNTALHIAALAGQEKVVAELINYGANVNAQSQKGFSPLYMAAQENHLEVVKYLLEHGANQSLPTEDGFTPLAVALQQGHENVVALLINYGTKGKVRLPALHIAARNDDTRTAAVLLQNDPNPDVLSKVCVCTGFTPLHIAAHYENLSVAQLLLNRGANVNFTPKNGITPLHIASRRGNVIMVRLLLDRGAQIDAKTKDELTPLHCAARNGHVRVVEILLDQGAPIQAKTKNGLSPIHMAAQGDHMDCVRQLLQYNAEIDDITLDHLTPLHVAAHCGHHRMAKVLLDKGAKANARALNGFTPLHIACKKNHMRSMDLLLKHSASLEAVTESGLTPLHVAAFMGHLNIVKSLLQRGASPNASNVKVETPLHMAARAGHCEVAQFLLQNNAQVDAKAKDDQTPLHCAARMGHKELVKLLLEHKANPDSATTAGHTPLHIAAREGHAQTTRILLDGNAQQTKMTKVFFSSLTFTKPLLKMLLINHTLASVAKSIGVLCGRSLTTGHLHKKQQNIHIFIYILNEYICNGYTALHIAAKQNQLEVASSLLQYGANANSESLQGITPLHLASQEGQPDMVALLISKQANVNLGNKMGYTPLHVACHYGNIKMVNATLGYTPLHQAAQQGHTDIVTLLLKHGALPNEITTNGTSPLGIAKRLGYISVIDVLKLVTEESVSMITTEKHRMSFPETVDEILDVSEDEVIVPGSLTGWLFDRFLVSFMVDARGGSMRGSRHNGLRVIIPPRTCAAPTRITCRLVKPQKLSTPPPLVEGEGLASRIISLGPSSMQFLGPVIVEIPHFASLSRGDRELVVLRSENGSVWKEHRNRYGDDVLETILNGMDEDLESQEELEKKRIRRIISTDFPLYFAVVSRIQQESDLIGPEGGQLASKLVPQVQAIFPDTAVTKRVRLGLQAQPIPDELLTRQLGNQATFSPVVTVEPRRRKFHRPIGLRIPLPPSWRESPRNAGEGDTTSLRLLCSVIGGTAPAQWEDITGTTKLMYSHNCANFTTNVSARFWLADCPRTAEAVTFANLLYRELMSVPYMAKFVVFAKMNDAREGRLRCYCMTDDKIDKTLELHENFSEVARSRDIEVMEGMPLHLECSGNLVPVRKATQQPRSFSFQAFRDNRLPVSVKVRDANKEATGFLSFLRKSTKYEDTQHVLCNLNITMPPCVKVPSLFISSVISNTCSCSHELCSDKTTLHVCVFVTQPRSKFQSKFPIDFWITVIAEQLGLSWTELARELQFSVDDINRIRVENPNSLLDQSSALLNLWVSREGKKNENSVINNSPSCRSKPIRPSFIF</sequence>
<keyword evidence="6 9" id="KW-0040">ANK repeat</keyword>
<evidence type="ECO:0000256" key="3">
    <source>
        <dbReference type="ARBA" id="ARBA00022490"/>
    </source>
</evidence>
<dbReference type="SUPFAM" id="SSF47986">
    <property type="entry name" value="DEATH domain"/>
    <property type="match status" value="1"/>
</dbReference>
<dbReference type="InterPro" id="IPR011029">
    <property type="entry name" value="DEATH-like_dom_sf"/>
</dbReference>
<evidence type="ECO:0000313" key="12">
    <source>
        <dbReference type="Ensembl" id="ENSCCRP00020106448.1"/>
    </source>
</evidence>
<feature type="repeat" description="ANK" evidence="9">
    <location>
        <begin position="684"/>
        <end position="716"/>
    </location>
</feature>
<feature type="domain" description="ZU5" evidence="11">
    <location>
        <begin position="943"/>
        <end position="1089"/>
    </location>
</feature>
<feature type="domain" description="Death" evidence="10">
    <location>
        <begin position="1288"/>
        <end position="1346"/>
    </location>
</feature>
<keyword evidence="7" id="KW-0472">Membrane</keyword>
<dbReference type="FunFam" id="2.60.220.30:FF:000001">
    <property type="entry name" value="Ankyrin-3 isoform 2"/>
    <property type="match status" value="1"/>
</dbReference>